<protein>
    <submittedName>
        <fullName evidence="2">Uncharacterized protein</fullName>
    </submittedName>
</protein>
<dbReference type="OrthoDB" id="2700586at2759"/>
<feature type="region of interest" description="Disordered" evidence="1">
    <location>
        <begin position="28"/>
        <end position="62"/>
    </location>
</feature>
<evidence type="ECO:0000313" key="2">
    <source>
        <dbReference type="EMBL" id="KIN99332.1"/>
    </source>
</evidence>
<evidence type="ECO:0000313" key="3">
    <source>
        <dbReference type="Proteomes" id="UP000054217"/>
    </source>
</evidence>
<feature type="region of interest" description="Disordered" evidence="1">
    <location>
        <begin position="260"/>
        <end position="299"/>
    </location>
</feature>
<proteinExistence type="predicted"/>
<gene>
    <name evidence="2" type="ORF">M404DRAFT_30563</name>
</gene>
<dbReference type="HOGENOM" id="CLU_931028_0_0_1"/>
<dbReference type="Proteomes" id="UP000054217">
    <property type="component" value="Unassembled WGS sequence"/>
</dbReference>
<dbReference type="AlphaFoldDB" id="A0A0C3IR09"/>
<dbReference type="InParanoid" id="A0A0C3IR09"/>
<reference evidence="2 3" key="1">
    <citation type="submission" date="2014-04" db="EMBL/GenBank/DDBJ databases">
        <authorList>
            <consortium name="DOE Joint Genome Institute"/>
            <person name="Kuo A."/>
            <person name="Kohler A."/>
            <person name="Costa M.D."/>
            <person name="Nagy L.G."/>
            <person name="Floudas D."/>
            <person name="Copeland A."/>
            <person name="Barry K.W."/>
            <person name="Cichocki N."/>
            <person name="Veneault-Fourrey C."/>
            <person name="LaButti K."/>
            <person name="Lindquist E.A."/>
            <person name="Lipzen A."/>
            <person name="Lundell T."/>
            <person name="Morin E."/>
            <person name="Murat C."/>
            <person name="Sun H."/>
            <person name="Tunlid A."/>
            <person name="Henrissat B."/>
            <person name="Grigoriev I.V."/>
            <person name="Hibbett D.S."/>
            <person name="Martin F."/>
            <person name="Nordberg H.P."/>
            <person name="Cantor M.N."/>
            <person name="Hua S.X."/>
        </authorList>
    </citation>
    <scope>NUCLEOTIDE SEQUENCE [LARGE SCALE GENOMIC DNA]</scope>
    <source>
        <strain evidence="2 3">Marx 270</strain>
    </source>
</reference>
<dbReference type="EMBL" id="KN832006">
    <property type="protein sequence ID" value="KIN99332.1"/>
    <property type="molecule type" value="Genomic_DNA"/>
</dbReference>
<sequence>MLPEDPFIANSSPAAPISALFDVAGNPSPGDNCIKSTSAEPLTPHAPAIGNSETKPESQEGTPRLLEKVASELPVSTVSACGPHCPLKRSFTPDSFAESEDIGSISTQFLHDRWAQIRENLIARQEHYKLIFTDTSTPPHQMLSQVVPSSFPVEQEMLDHGTLTGKDLDILTFGSDLPNLGPNFHSPEALLLAINYFQEYNMWTSTTSQPLTSFATYHLPSDPEQCTLECQLRQIRDQVLDEQNSIYDNGQLEVPHDVSFTWSYPDEDDESQTDPTDEALPHLMCDKDDPDPFFIDKEV</sequence>
<accession>A0A0C3IR09</accession>
<reference evidence="3" key="2">
    <citation type="submission" date="2015-01" db="EMBL/GenBank/DDBJ databases">
        <title>Evolutionary Origins and Diversification of the Mycorrhizal Mutualists.</title>
        <authorList>
            <consortium name="DOE Joint Genome Institute"/>
            <consortium name="Mycorrhizal Genomics Consortium"/>
            <person name="Kohler A."/>
            <person name="Kuo A."/>
            <person name="Nagy L.G."/>
            <person name="Floudas D."/>
            <person name="Copeland A."/>
            <person name="Barry K.W."/>
            <person name="Cichocki N."/>
            <person name="Veneault-Fourrey C."/>
            <person name="LaButti K."/>
            <person name="Lindquist E.A."/>
            <person name="Lipzen A."/>
            <person name="Lundell T."/>
            <person name="Morin E."/>
            <person name="Murat C."/>
            <person name="Riley R."/>
            <person name="Ohm R."/>
            <person name="Sun H."/>
            <person name="Tunlid A."/>
            <person name="Henrissat B."/>
            <person name="Grigoriev I.V."/>
            <person name="Hibbett D.S."/>
            <person name="Martin F."/>
        </authorList>
    </citation>
    <scope>NUCLEOTIDE SEQUENCE [LARGE SCALE GENOMIC DNA]</scope>
    <source>
        <strain evidence="3">Marx 270</strain>
    </source>
</reference>
<name>A0A0C3IR09_PISTI</name>
<organism evidence="2 3">
    <name type="scientific">Pisolithus tinctorius Marx 270</name>
    <dbReference type="NCBI Taxonomy" id="870435"/>
    <lineage>
        <taxon>Eukaryota</taxon>
        <taxon>Fungi</taxon>
        <taxon>Dikarya</taxon>
        <taxon>Basidiomycota</taxon>
        <taxon>Agaricomycotina</taxon>
        <taxon>Agaricomycetes</taxon>
        <taxon>Agaricomycetidae</taxon>
        <taxon>Boletales</taxon>
        <taxon>Sclerodermatineae</taxon>
        <taxon>Pisolithaceae</taxon>
        <taxon>Pisolithus</taxon>
    </lineage>
</organism>
<feature type="compositionally biased region" description="Acidic residues" evidence="1">
    <location>
        <begin position="265"/>
        <end position="277"/>
    </location>
</feature>
<evidence type="ECO:0000256" key="1">
    <source>
        <dbReference type="SAM" id="MobiDB-lite"/>
    </source>
</evidence>
<keyword evidence="3" id="KW-1185">Reference proteome</keyword>